<dbReference type="Proteomes" id="UP001603857">
    <property type="component" value="Unassembled WGS sequence"/>
</dbReference>
<gene>
    <name evidence="1" type="ORF">Fmac_023809</name>
</gene>
<comment type="caution">
    <text evidence="1">The sequence shown here is derived from an EMBL/GenBank/DDBJ whole genome shotgun (WGS) entry which is preliminary data.</text>
</comment>
<dbReference type="EMBL" id="JBGMDY010000008">
    <property type="protein sequence ID" value="KAL2324751.1"/>
    <property type="molecule type" value="Genomic_DNA"/>
</dbReference>
<dbReference type="AlphaFoldDB" id="A0ABD1LMN1"/>
<reference evidence="1 2" key="1">
    <citation type="submission" date="2024-08" db="EMBL/GenBank/DDBJ databases">
        <title>Insights into the chromosomal genome structure of Flemingia macrophylla.</title>
        <authorList>
            <person name="Ding Y."/>
            <person name="Zhao Y."/>
            <person name="Bi W."/>
            <person name="Wu M."/>
            <person name="Zhao G."/>
            <person name="Gong Y."/>
            <person name="Li W."/>
            <person name="Zhang P."/>
        </authorList>
    </citation>
    <scope>NUCLEOTIDE SEQUENCE [LARGE SCALE GENOMIC DNA]</scope>
    <source>
        <strain evidence="1">DYQJB</strain>
        <tissue evidence="1">Leaf</tissue>
    </source>
</reference>
<organism evidence="1 2">
    <name type="scientific">Flemingia macrophylla</name>
    <dbReference type="NCBI Taxonomy" id="520843"/>
    <lineage>
        <taxon>Eukaryota</taxon>
        <taxon>Viridiplantae</taxon>
        <taxon>Streptophyta</taxon>
        <taxon>Embryophyta</taxon>
        <taxon>Tracheophyta</taxon>
        <taxon>Spermatophyta</taxon>
        <taxon>Magnoliopsida</taxon>
        <taxon>eudicotyledons</taxon>
        <taxon>Gunneridae</taxon>
        <taxon>Pentapetalae</taxon>
        <taxon>rosids</taxon>
        <taxon>fabids</taxon>
        <taxon>Fabales</taxon>
        <taxon>Fabaceae</taxon>
        <taxon>Papilionoideae</taxon>
        <taxon>50 kb inversion clade</taxon>
        <taxon>NPAAA clade</taxon>
        <taxon>indigoferoid/millettioid clade</taxon>
        <taxon>Phaseoleae</taxon>
        <taxon>Flemingia</taxon>
    </lineage>
</organism>
<protein>
    <recommendedName>
        <fullName evidence="3">Transposase</fullName>
    </recommendedName>
</protein>
<accession>A0ABD1LMN1</accession>
<evidence type="ECO:0000313" key="2">
    <source>
        <dbReference type="Proteomes" id="UP001603857"/>
    </source>
</evidence>
<sequence>MQRGNNPKINYTRLVRNFIEKYGYATSLWIYLIIAMYQQQREQEYELLSDLIERRFPFKTCLKICSQHIKKRQNIPLRPALTRKVSGMKHNRSSKYLQLLQ</sequence>
<evidence type="ECO:0008006" key="3">
    <source>
        <dbReference type="Google" id="ProtNLM"/>
    </source>
</evidence>
<proteinExistence type="predicted"/>
<keyword evidence="2" id="KW-1185">Reference proteome</keyword>
<evidence type="ECO:0000313" key="1">
    <source>
        <dbReference type="EMBL" id="KAL2324751.1"/>
    </source>
</evidence>
<name>A0ABD1LMN1_9FABA</name>